<dbReference type="RefSeq" id="WP_173788168.1">
    <property type="nucleotide sequence ID" value="NZ_AP028379.1"/>
</dbReference>
<dbReference type="GO" id="GO:0046872">
    <property type="term" value="F:metal ion binding"/>
    <property type="evidence" value="ECO:0007669"/>
    <property type="project" value="UniProtKB-KW"/>
</dbReference>
<evidence type="ECO:0000256" key="9">
    <source>
        <dbReference type="ARBA" id="ARBA00031985"/>
    </source>
</evidence>
<dbReference type="Gene3D" id="1.10.460.10">
    <property type="entry name" value="Topoisomerase I, domain 2"/>
    <property type="match status" value="1"/>
</dbReference>
<dbReference type="Gene3D" id="2.70.20.10">
    <property type="entry name" value="Topoisomerase I, domain 3"/>
    <property type="match status" value="1"/>
</dbReference>
<dbReference type="InterPro" id="IPR013826">
    <property type="entry name" value="Topo_IA_cen_sub3"/>
</dbReference>
<dbReference type="Proteomes" id="UP000405656">
    <property type="component" value="Unassembled WGS sequence"/>
</dbReference>
<dbReference type="InterPro" id="IPR006171">
    <property type="entry name" value="TOPRIM_dom"/>
</dbReference>
<dbReference type="PANTHER" id="PTHR11390:SF21">
    <property type="entry name" value="DNA TOPOISOMERASE 3-ALPHA"/>
    <property type="match status" value="1"/>
</dbReference>
<dbReference type="GO" id="GO:0006265">
    <property type="term" value="P:DNA topological change"/>
    <property type="evidence" value="ECO:0007669"/>
    <property type="project" value="InterPro"/>
</dbReference>
<dbReference type="GO" id="GO:0006281">
    <property type="term" value="P:DNA repair"/>
    <property type="evidence" value="ECO:0007669"/>
    <property type="project" value="TreeGrafter"/>
</dbReference>
<evidence type="ECO:0000256" key="6">
    <source>
        <dbReference type="ARBA" id="ARBA00023125"/>
    </source>
</evidence>
<evidence type="ECO:0000256" key="10">
    <source>
        <dbReference type="ARBA" id="ARBA00032235"/>
    </source>
</evidence>
<protein>
    <recommendedName>
        <fullName evidence="3">DNA topoisomerase</fullName>
        <ecNumber evidence="3">5.6.2.1</ecNumber>
    </recommendedName>
    <alternativeName>
        <fullName evidence="11">Omega-protein</fullName>
    </alternativeName>
    <alternativeName>
        <fullName evidence="10">Relaxing enzyme</fullName>
    </alternativeName>
    <alternativeName>
        <fullName evidence="8">Swivelase</fullName>
    </alternativeName>
    <alternativeName>
        <fullName evidence="9">Untwisting enzyme</fullName>
    </alternativeName>
</protein>
<dbReference type="CDD" id="cd03362">
    <property type="entry name" value="TOPRIM_TopoIA_TopoIII"/>
    <property type="match status" value="1"/>
</dbReference>
<dbReference type="InterPro" id="IPR013825">
    <property type="entry name" value="Topo_IA_cen_sub2"/>
</dbReference>
<dbReference type="Pfam" id="PF01131">
    <property type="entry name" value="Topoisom_bac"/>
    <property type="match status" value="1"/>
</dbReference>
<comment type="similarity">
    <text evidence="2">Belongs to the type IA topoisomerase family.</text>
</comment>
<dbReference type="AlphaFoldDB" id="A0A6N4YFF6"/>
<dbReference type="InterPro" id="IPR023405">
    <property type="entry name" value="Topo_IA_core_domain"/>
</dbReference>
<sequence>MRLFIAEKPELGRAIAEGLDGNVKKFEGYIQKGDNLITWAFGHILRLATPEFYNEKWKLWNLNDLPLDIKEFKYIPINNSKKQLEIICKLIKNDQVDSIVHCGDADDEGQILIDEIIQYSKTKKPVFRVLINDLTPKAVKAEISKMKPNSQFKGMSERGFARSQADWIVGINLTRAYTSVAQQKSGFREVLTLGRVQTPILGLITARDNEYENFKSMDYYSLLGKFEINGKVFNARLKTEEKIIDENIAKQIKEININKTGLISVFKEKKKEYPPLPYSLLILQAECAKLYGYSPDKTLEITQNLREKYKAITYNRSDCQYLPETMFEQAPNILNSIKLNIKNNDSDLSLLLEKSDLSIKSKAFNDKNISAHYGIIPTQNNFDCGLLKEEEKNIYILIAKRFVIQFFKPREYEVTNLEIQTYDKSVFGTSQSKNISEGFRKFFKQSDEKDNEDTNNHLDISLIENNSACKIKDIEIEKKQTKPRPYYTMDSLLKDLNSVAKYVKDEKIKKLLIEKDKDKKGENGGIGTPATRSTHIKNLIEQGYIEVSKDKKQVVKSTKKGRLLISLAPETLKYPDMTALWFEQQKMIEQGTIKKEDFLQNILKEVNSEILKIKENGSMNQFSQLSKEKQYSCPECKNGYLIRRKNTKGTYWWGCSEYKNGCKFMCFDEKNKPKLK</sequence>
<keyword evidence="4" id="KW-0479">Metal-binding</keyword>
<evidence type="ECO:0000313" key="15">
    <source>
        <dbReference type="Proteomes" id="UP000405656"/>
    </source>
</evidence>
<dbReference type="InterPro" id="IPR003602">
    <property type="entry name" value="Topo_IA_DNA-bd_dom"/>
</dbReference>
<dbReference type="EC" id="5.6.2.1" evidence="3"/>
<evidence type="ECO:0000256" key="11">
    <source>
        <dbReference type="ARBA" id="ARBA00032877"/>
    </source>
</evidence>
<evidence type="ECO:0000259" key="12">
    <source>
        <dbReference type="PROSITE" id="PS50880"/>
    </source>
</evidence>
<evidence type="ECO:0000259" key="13">
    <source>
        <dbReference type="PROSITE" id="PS52039"/>
    </source>
</evidence>
<dbReference type="InterPro" id="IPR013824">
    <property type="entry name" value="Topo_IA_cen_sub1"/>
</dbReference>
<feature type="domain" description="Toprim" evidence="12">
    <location>
        <begin position="1"/>
        <end position="135"/>
    </location>
</feature>
<gene>
    <name evidence="14" type="primary">topB</name>
    <name evidence="14" type="ORF">YZ36_07195</name>
</gene>
<dbReference type="SMART" id="SM00437">
    <property type="entry name" value="TOP1Ac"/>
    <property type="match status" value="1"/>
</dbReference>
<reference evidence="14 15" key="1">
    <citation type="submission" date="2018-05" db="EMBL/GenBank/DDBJ databases">
        <authorList>
            <consortium name="PulseNet: The National Subtyping Network for Foodborne Disease Surveillance"/>
            <person name="Tarr C.L."/>
            <person name="Trees E."/>
            <person name="Katz L.S."/>
            <person name="Carleton-Romer H.A."/>
            <person name="Stroika S."/>
            <person name="Kucerova Z."/>
            <person name="Roache K.F."/>
            <person name="Sabol A.L."/>
            <person name="Besser J."/>
            <person name="Gerner-Smidt P."/>
        </authorList>
    </citation>
    <scope>NUCLEOTIDE SEQUENCE [LARGE SCALE GENOMIC DNA]</scope>
    <source>
        <strain evidence="14 15">20110455</strain>
    </source>
</reference>
<dbReference type="PROSITE" id="PS50880">
    <property type="entry name" value="TOPRIM"/>
    <property type="match status" value="1"/>
</dbReference>
<evidence type="ECO:0000256" key="1">
    <source>
        <dbReference type="ARBA" id="ARBA00000213"/>
    </source>
</evidence>
<dbReference type="EMBL" id="AACCWZ010000012">
    <property type="protein sequence ID" value="EAK0451753.1"/>
    <property type="molecule type" value="Genomic_DNA"/>
</dbReference>
<organism evidence="14 15">
    <name type="scientific">Campylobacter lari</name>
    <dbReference type="NCBI Taxonomy" id="201"/>
    <lineage>
        <taxon>Bacteria</taxon>
        <taxon>Pseudomonadati</taxon>
        <taxon>Campylobacterota</taxon>
        <taxon>Epsilonproteobacteria</taxon>
        <taxon>Campylobacterales</taxon>
        <taxon>Campylobacteraceae</taxon>
        <taxon>Campylobacter</taxon>
    </lineage>
</organism>
<dbReference type="Gene3D" id="1.10.290.10">
    <property type="entry name" value="Topoisomerase I, domain 4"/>
    <property type="match status" value="1"/>
</dbReference>
<dbReference type="PROSITE" id="PS52039">
    <property type="entry name" value="TOPO_IA_2"/>
    <property type="match status" value="1"/>
</dbReference>
<evidence type="ECO:0000256" key="7">
    <source>
        <dbReference type="ARBA" id="ARBA00023235"/>
    </source>
</evidence>
<dbReference type="InterPro" id="IPR000380">
    <property type="entry name" value="Topo_IA"/>
</dbReference>
<dbReference type="GO" id="GO:0043597">
    <property type="term" value="C:cytoplasmic replication fork"/>
    <property type="evidence" value="ECO:0007669"/>
    <property type="project" value="TreeGrafter"/>
</dbReference>
<dbReference type="SMART" id="SM00436">
    <property type="entry name" value="TOP1Bc"/>
    <property type="match status" value="1"/>
</dbReference>
<dbReference type="GO" id="GO:0003917">
    <property type="term" value="F:DNA topoisomerase type I (single strand cut, ATP-independent) activity"/>
    <property type="evidence" value="ECO:0007669"/>
    <property type="project" value="UniProtKB-EC"/>
</dbReference>
<feature type="domain" description="Topo IA-type catalytic" evidence="13">
    <location>
        <begin position="152"/>
        <end position="611"/>
    </location>
</feature>
<comment type="caution">
    <text evidence="14">The sequence shown here is derived from an EMBL/GenBank/DDBJ whole genome shotgun (WGS) entry which is preliminary data.</text>
</comment>
<dbReference type="PRINTS" id="PR00417">
    <property type="entry name" value="PRTPISMRASEI"/>
</dbReference>
<evidence type="ECO:0000256" key="5">
    <source>
        <dbReference type="ARBA" id="ARBA00023029"/>
    </source>
</evidence>
<dbReference type="NCBIfam" id="NF005829">
    <property type="entry name" value="PRK07726.1"/>
    <property type="match status" value="1"/>
</dbReference>
<evidence type="ECO:0000256" key="4">
    <source>
        <dbReference type="ARBA" id="ARBA00022723"/>
    </source>
</evidence>
<evidence type="ECO:0000313" key="14">
    <source>
        <dbReference type="EMBL" id="EAK0451753.1"/>
    </source>
</evidence>
<evidence type="ECO:0000256" key="2">
    <source>
        <dbReference type="ARBA" id="ARBA00009446"/>
    </source>
</evidence>
<keyword evidence="5" id="KW-0799">Topoisomerase</keyword>
<proteinExistence type="inferred from homology"/>
<dbReference type="NCBIfam" id="TIGR01056">
    <property type="entry name" value="topB"/>
    <property type="match status" value="1"/>
</dbReference>
<dbReference type="Pfam" id="PF01751">
    <property type="entry name" value="Toprim"/>
    <property type="match status" value="1"/>
</dbReference>
<evidence type="ECO:0000256" key="8">
    <source>
        <dbReference type="ARBA" id="ARBA00030003"/>
    </source>
</evidence>
<comment type="catalytic activity">
    <reaction evidence="1">
        <text>ATP-independent breakage of single-stranded DNA, followed by passage and rejoining.</text>
        <dbReference type="EC" id="5.6.2.1"/>
    </reaction>
</comment>
<accession>A0A6N4YFF6</accession>
<dbReference type="PANTHER" id="PTHR11390">
    <property type="entry name" value="PROKARYOTIC DNA TOPOISOMERASE"/>
    <property type="match status" value="1"/>
</dbReference>
<keyword evidence="7 14" id="KW-0413">Isomerase</keyword>
<dbReference type="GO" id="GO:0003677">
    <property type="term" value="F:DNA binding"/>
    <property type="evidence" value="ECO:0007669"/>
    <property type="project" value="UniProtKB-KW"/>
</dbReference>
<dbReference type="InterPro" id="IPR005738">
    <property type="entry name" value="TopoIII"/>
</dbReference>
<dbReference type="Gene3D" id="3.40.50.140">
    <property type="match status" value="1"/>
</dbReference>
<evidence type="ECO:0000256" key="3">
    <source>
        <dbReference type="ARBA" id="ARBA00012891"/>
    </source>
</evidence>
<dbReference type="SMART" id="SM00493">
    <property type="entry name" value="TOPRIM"/>
    <property type="match status" value="1"/>
</dbReference>
<name>A0A6N4YFF6_CAMLA</name>
<dbReference type="GO" id="GO:0006310">
    <property type="term" value="P:DNA recombination"/>
    <property type="evidence" value="ECO:0007669"/>
    <property type="project" value="TreeGrafter"/>
</dbReference>
<dbReference type="SUPFAM" id="SSF56712">
    <property type="entry name" value="Prokaryotic type I DNA topoisomerase"/>
    <property type="match status" value="1"/>
</dbReference>
<dbReference type="InterPro" id="IPR003601">
    <property type="entry name" value="Topo_IA_2"/>
</dbReference>
<keyword evidence="6" id="KW-0238">DNA-binding</keyword>
<dbReference type="InterPro" id="IPR013497">
    <property type="entry name" value="Topo_IA_cen"/>
</dbReference>
<dbReference type="InterPro" id="IPR034144">
    <property type="entry name" value="TOPRIM_TopoIII"/>
</dbReference>